<comment type="caution">
    <text evidence="2">The sequence shown here is derived from an EMBL/GenBank/DDBJ whole genome shotgun (WGS) entry which is preliminary data.</text>
</comment>
<accession>A0A9J5Z4U6</accession>
<dbReference type="PANTHER" id="PTHR31286:SF177">
    <property type="entry name" value="ENDONUCLEASE_EXONUCLEASE_PHOSPHATASE"/>
    <property type="match status" value="1"/>
</dbReference>
<dbReference type="OrthoDB" id="424974at2759"/>
<dbReference type="Proteomes" id="UP000824120">
    <property type="component" value="Chromosome 5"/>
</dbReference>
<dbReference type="InterPro" id="IPR036691">
    <property type="entry name" value="Endo/exonu/phosph_ase_sf"/>
</dbReference>
<evidence type="ECO:0008006" key="4">
    <source>
        <dbReference type="Google" id="ProtNLM"/>
    </source>
</evidence>
<dbReference type="InterPro" id="IPR040256">
    <property type="entry name" value="At4g02000-like"/>
</dbReference>
<feature type="compositionally biased region" description="Polar residues" evidence="1">
    <location>
        <begin position="457"/>
        <end position="468"/>
    </location>
</feature>
<name>A0A9J5Z4U6_SOLCO</name>
<evidence type="ECO:0000313" key="3">
    <source>
        <dbReference type="Proteomes" id="UP000824120"/>
    </source>
</evidence>
<feature type="region of interest" description="Disordered" evidence="1">
    <location>
        <begin position="438"/>
        <end position="521"/>
    </location>
</feature>
<dbReference type="EMBL" id="JACXVP010000005">
    <property type="protein sequence ID" value="KAG5606078.1"/>
    <property type="molecule type" value="Genomic_DNA"/>
</dbReference>
<sequence>MQPENEECNPKEITDGNGHGRVQGIQQAVTTSKPSEGNDHNSNSGKSPILESNSNDHINPSSIDPSSRHNGSGKVPIVIDGKHDVETQRAKLIQYDHNQLAPKIPPPLKVSSNFDAYRPSQQKTNQNINEQNQNKLRVTSSFNRNTNQIPDPAPPTKMPDRCKYTLVGKFINAMPKMEVIRKSFIAQTQLTGGTKQKMFIAGHSMKLQETPIVPIWITLPELPWHCHYMDILTPLLSPIGKALYLDSATVQKTRGSVAKVRVQIDLTKERPQHVWLGFSEKDPNLGKWQVNEYEDIPSYCIYCKHQGHLIAECSQKEKDDETKKNKELEANKKVQDKQQNQSSKGNQQQVQIKENMHSNRQGNEKRHLWVFENKEEQWQIQNKNKNRQHNQNQDPKKVWKPQVQKQQDNQSQCDHNDTPSPISPLVVAAEVIGGRLDVQEKTSNLQERVPRGRDSDQAPTTTQNNIPHHQNKAHLTSEEGKETPNQQIHISKAKRNQPKGSMAKDMGNKAGPSNQMETPKKENSCTNFIMMDQIMDVVPLNANKPPDQSKFNVRDEYDVDNSEDDFDPHNLPINDLDEDDKISELLIKAFSPNKDHELEKELQQVTDKQGLSPKGMHLDRVPLKKPDFPIPIIPMISTIVWNARGINTQGVIERLKNLKNIHHVSMIAILEPFSDNNNINMFKSMLSMDNATSNTNGKIWLFWTTDISCNVLEMDEQQITCEISHFEVQGIYIKTFVHAKCKEHLREPLWDRLLHLSDTSNTIPWCTVGDFNVITDIDEKLGGIPYNMRKSLGLIGIIEACGLMDLGFNGPKFMV</sequence>
<organism evidence="2 3">
    <name type="scientific">Solanum commersonii</name>
    <name type="common">Commerson's wild potato</name>
    <name type="synonym">Commerson's nightshade</name>
    <dbReference type="NCBI Taxonomy" id="4109"/>
    <lineage>
        <taxon>Eukaryota</taxon>
        <taxon>Viridiplantae</taxon>
        <taxon>Streptophyta</taxon>
        <taxon>Embryophyta</taxon>
        <taxon>Tracheophyta</taxon>
        <taxon>Spermatophyta</taxon>
        <taxon>Magnoliopsida</taxon>
        <taxon>eudicotyledons</taxon>
        <taxon>Gunneridae</taxon>
        <taxon>Pentapetalae</taxon>
        <taxon>asterids</taxon>
        <taxon>lamiids</taxon>
        <taxon>Solanales</taxon>
        <taxon>Solanaceae</taxon>
        <taxon>Solanoideae</taxon>
        <taxon>Solaneae</taxon>
        <taxon>Solanum</taxon>
    </lineage>
</organism>
<gene>
    <name evidence="2" type="ORF">H5410_027570</name>
</gene>
<dbReference type="SUPFAM" id="SSF56219">
    <property type="entry name" value="DNase I-like"/>
    <property type="match status" value="1"/>
</dbReference>
<dbReference type="Gene3D" id="3.60.10.10">
    <property type="entry name" value="Endonuclease/exonuclease/phosphatase"/>
    <property type="match status" value="1"/>
</dbReference>
<feature type="region of interest" description="Disordered" evidence="1">
    <location>
        <begin position="384"/>
        <end position="422"/>
    </location>
</feature>
<dbReference type="PANTHER" id="PTHR31286">
    <property type="entry name" value="GLYCINE-RICH CELL WALL STRUCTURAL PROTEIN 1.8-LIKE"/>
    <property type="match status" value="1"/>
</dbReference>
<proteinExistence type="predicted"/>
<feature type="compositionally biased region" description="Polar residues" evidence="1">
    <location>
        <begin position="24"/>
        <end position="70"/>
    </location>
</feature>
<feature type="compositionally biased region" description="Low complexity" evidence="1">
    <location>
        <begin position="337"/>
        <end position="351"/>
    </location>
</feature>
<reference evidence="2 3" key="1">
    <citation type="submission" date="2020-09" db="EMBL/GenBank/DDBJ databases">
        <title>De no assembly of potato wild relative species, Solanum commersonii.</title>
        <authorList>
            <person name="Cho K."/>
        </authorList>
    </citation>
    <scope>NUCLEOTIDE SEQUENCE [LARGE SCALE GENOMIC DNA]</scope>
    <source>
        <strain evidence="2">LZ3.2</strain>
        <tissue evidence="2">Leaf</tissue>
    </source>
</reference>
<dbReference type="AlphaFoldDB" id="A0A9J5Z4U6"/>
<feature type="region of interest" description="Disordered" evidence="1">
    <location>
        <begin position="1"/>
        <end position="77"/>
    </location>
</feature>
<evidence type="ECO:0000256" key="1">
    <source>
        <dbReference type="SAM" id="MobiDB-lite"/>
    </source>
</evidence>
<feature type="compositionally biased region" description="Basic and acidic residues" evidence="1">
    <location>
        <begin position="354"/>
        <end position="363"/>
    </location>
</feature>
<protein>
    <recommendedName>
        <fullName evidence="4">DUF4283 domain-containing protein</fullName>
    </recommendedName>
</protein>
<feature type="region of interest" description="Disordered" evidence="1">
    <location>
        <begin position="330"/>
        <end position="363"/>
    </location>
</feature>
<keyword evidence="3" id="KW-1185">Reference proteome</keyword>
<evidence type="ECO:0000313" key="2">
    <source>
        <dbReference type="EMBL" id="KAG5606078.1"/>
    </source>
</evidence>
<feature type="compositionally biased region" description="Low complexity" evidence="1">
    <location>
        <begin position="384"/>
        <end position="393"/>
    </location>
</feature>